<feature type="transmembrane region" description="Helical" evidence="1">
    <location>
        <begin position="144"/>
        <end position="163"/>
    </location>
</feature>
<accession>A0A0F9S620</accession>
<evidence type="ECO:0008006" key="3">
    <source>
        <dbReference type="Google" id="ProtNLM"/>
    </source>
</evidence>
<sequence>MRKKVSFLEHGYIFGILASIIGFMGYIIALLLTPEYVMWKYTISYLGDLSGGIFLRGGLIISNCLAIPFIIYLGRIVKNDQINDIIRKFAVGIGIFTSVSAILTGSTYGALHGIFALFAWIGSAFVCSLFGFLMVKSTKFSKQIVYFGYILGGIIFFYLIPFFTTNFCNLYREICYSFGQKIFLIMPTFEWIVIFGILFWYLSNSIYLIKRRST</sequence>
<protein>
    <recommendedName>
        <fullName evidence="3">DUF998 domain-containing protein</fullName>
    </recommendedName>
</protein>
<feature type="transmembrane region" description="Helical" evidence="1">
    <location>
        <begin position="53"/>
        <end position="73"/>
    </location>
</feature>
<gene>
    <name evidence="2" type="ORF">LCGC14_0493150</name>
</gene>
<keyword evidence="1" id="KW-0812">Transmembrane</keyword>
<keyword evidence="1" id="KW-0472">Membrane</keyword>
<organism evidence="2">
    <name type="scientific">marine sediment metagenome</name>
    <dbReference type="NCBI Taxonomy" id="412755"/>
    <lineage>
        <taxon>unclassified sequences</taxon>
        <taxon>metagenomes</taxon>
        <taxon>ecological metagenomes</taxon>
    </lineage>
</organism>
<proteinExistence type="predicted"/>
<evidence type="ECO:0000313" key="2">
    <source>
        <dbReference type="EMBL" id="KKN64270.1"/>
    </source>
</evidence>
<feature type="transmembrane region" description="Helical" evidence="1">
    <location>
        <begin position="12"/>
        <end position="33"/>
    </location>
</feature>
<feature type="transmembrane region" description="Helical" evidence="1">
    <location>
        <begin position="183"/>
        <end position="202"/>
    </location>
</feature>
<evidence type="ECO:0000256" key="1">
    <source>
        <dbReference type="SAM" id="Phobius"/>
    </source>
</evidence>
<feature type="transmembrane region" description="Helical" evidence="1">
    <location>
        <begin position="110"/>
        <end position="132"/>
    </location>
</feature>
<keyword evidence="1" id="KW-1133">Transmembrane helix</keyword>
<comment type="caution">
    <text evidence="2">The sequence shown here is derived from an EMBL/GenBank/DDBJ whole genome shotgun (WGS) entry which is preliminary data.</text>
</comment>
<dbReference type="AlphaFoldDB" id="A0A0F9S620"/>
<dbReference type="EMBL" id="LAZR01000561">
    <property type="protein sequence ID" value="KKN64270.1"/>
    <property type="molecule type" value="Genomic_DNA"/>
</dbReference>
<reference evidence="2" key="1">
    <citation type="journal article" date="2015" name="Nature">
        <title>Complex archaea that bridge the gap between prokaryotes and eukaryotes.</title>
        <authorList>
            <person name="Spang A."/>
            <person name="Saw J.H."/>
            <person name="Jorgensen S.L."/>
            <person name="Zaremba-Niedzwiedzka K."/>
            <person name="Martijn J."/>
            <person name="Lind A.E."/>
            <person name="van Eijk R."/>
            <person name="Schleper C."/>
            <person name="Guy L."/>
            <person name="Ettema T.J."/>
        </authorList>
    </citation>
    <scope>NUCLEOTIDE SEQUENCE</scope>
</reference>
<feature type="transmembrane region" description="Helical" evidence="1">
    <location>
        <begin position="85"/>
        <end position="104"/>
    </location>
</feature>
<name>A0A0F9S620_9ZZZZ</name>